<gene>
    <name evidence="3" type="ORF">QQS21_011099</name>
</gene>
<evidence type="ECO:0000256" key="2">
    <source>
        <dbReference type="SAM" id="MobiDB-lite"/>
    </source>
</evidence>
<organism evidence="3 4">
    <name type="scientific">Conoideocrella luteorostrata</name>
    <dbReference type="NCBI Taxonomy" id="1105319"/>
    <lineage>
        <taxon>Eukaryota</taxon>
        <taxon>Fungi</taxon>
        <taxon>Dikarya</taxon>
        <taxon>Ascomycota</taxon>
        <taxon>Pezizomycotina</taxon>
        <taxon>Sordariomycetes</taxon>
        <taxon>Hypocreomycetidae</taxon>
        <taxon>Hypocreales</taxon>
        <taxon>Clavicipitaceae</taxon>
        <taxon>Conoideocrella</taxon>
    </lineage>
</organism>
<name>A0AAJ0CGI0_9HYPO</name>
<proteinExistence type="inferred from homology"/>
<dbReference type="InterPro" id="IPR007612">
    <property type="entry name" value="LOR"/>
</dbReference>
<dbReference type="InterPro" id="IPR025659">
    <property type="entry name" value="Tubby-like_C"/>
</dbReference>
<dbReference type="Proteomes" id="UP001251528">
    <property type="component" value="Unassembled WGS sequence"/>
</dbReference>
<accession>A0AAJ0CGI0</accession>
<dbReference type="Gene3D" id="2.40.160.200">
    <property type="entry name" value="LURP1-related"/>
    <property type="match status" value="1"/>
</dbReference>
<dbReference type="Pfam" id="PF04525">
    <property type="entry name" value="LOR"/>
    <property type="match status" value="1"/>
</dbReference>
<reference evidence="3" key="1">
    <citation type="submission" date="2023-06" db="EMBL/GenBank/DDBJ databases">
        <title>Conoideocrella luteorostrata (Hypocreales: Clavicipitaceae), a potential biocontrol fungus for elongate hemlock scale in United States Christmas tree production areas.</title>
        <authorList>
            <person name="Barrett H."/>
            <person name="Lovett B."/>
            <person name="Macias A.M."/>
            <person name="Stajich J.E."/>
            <person name="Kasson M.T."/>
        </authorList>
    </citation>
    <scope>NUCLEOTIDE SEQUENCE</scope>
    <source>
        <strain evidence="3">ARSEF 14590</strain>
    </source>
</reference>
<comment type="caution">
    <text evidence="3">The sequence shown here is derived from an EMBL/GenBank/DDBJ whole genome shotgun (WGS) entry which is preliminary data.</text>
</comment>
<evidence type="ECO:0008006" key="5">
    <source>
        <dbReference type="Google" id="ProtNLM"/>
    </source>
</evidence>
<dbReference type="SUPFAM" id="SSF54518">
    <property type="entry name" value="Tubby C-terminal domain-like"/>
    <property type="match status" value="1"/>
</dbReference>
<dbReference type="EMBL" id="JASWJB010000354">
    <property type="protein sequence ID" value="KAK2591214.1"/>
    <property type="molecule type" value="Genomic_DNA"/>
</dbReference>
<evidence type="ECO:0000313" key="4">
    <source>
        <dbReference type="Proteomes" id="UP001251528"/>
    </source>
</evidence>
<evidence type="ECO:0000313" key="3">
    <source>
        <dbReference type="EMBL" id="KAK2591214.1"/>
    </source>
</evidence>
<evidence type="ECO:0000256" key="1">
    <source>
        <dbReference type="ARBA" id="ARBA00005437"/>
    </source>
</evidence>
<comment type="similarity">
    <text evidence="1">Belongs to the LOR family.</text>
</comment>
<feature type="region of interest" description="Disordered" evidence="2">
    <location>
        <begin position="29"/>
        <end position="56"/>
    </location>
</feature>
<protein>
    <recommendedName>
        <fullName evidence="5">Tubby C-terminal-like domain-containing protein</fullName>
    </recommendedName>
</protein>
<dbReference type="AlphaFoldDB" id="A0AAJ0CGI0"/>
<dbReference type="InterPro" id="IPR038595">
    <property type="entry name" value="LOR_sf"/>
</dbReference>
<keyword evidence="4" id="KW-1185">Reference proteome</keyword>
<sequence length="217" mass="23860">MFPELTAPKLPIAIRTEHTVDKHTTFRVQQHGKGLSGGKFTISGPTAEHTKGSSAKEQQSAALLHVDGKYMSLEEKRAFRDASGLPLFDVYHRAIGVTWYVELPGGNGAPIARIMPRFSALKDNLEVCLKNAAADGEEVRLHVRGQDIWKQRTNVYLGDKVVMTAKRTDKLSVYLPTKKLEWVVDIAAGMDISLASLIVVVMAANMYDSSMQSSSAF</sequence>